<dbReference type="InterPro" id="IPR018604">
    <property type="entry name" value="YycI-like"/>
</dbReference>
<name>A0A220MP07_9BACL</name>
<accession>A0A220MP07</accession>
<evidence type="ECO:0000313" key="4">
    <source>
        <dbReference type="Proteomes" id="UP000197781"/>
    </source>
</evidence>
<dbReference type="AlphaFoldDB" id="A0A220MP07"/>
<dbReference type="Gene3D" id="2.40.128.690">
    <property type="entry name" value="YycH protein, domain 3-like"/>
    <property type="match status" value="1"/>
</dbReference>
<keyword evidence="1" id="KW-1133">Transmembrane helix</keyword>
<dbReference type="KEGG" id="bfm:BP422_24960"/>
<gene>
    <name evidence="3" type="ORF">BP422_24960</name>
</gene>
<evidence type="ECO:0000256" key="1">
    <source>
        <dbReference type="SAM" id="Phobius"/>
    </source>
</evidence>
<dbReference type="RefSeq" id="WP_088910098.1">
    <property type="nucleotide sequence ID" value="NZ_CP018145.1"/>
</dbReference>
<evidence type="ECO:0000259" key="2">
    <source>
        <dbReference type="Pfam" id="PF09648"/>
    </source>
</evidence>
<protein>
    <recommendedName>
        <fullName evidence="2">Regulatory protein YycH-like domain-containing protein</fullName>
    </recommendedName>
</protein>
<dbReference type="Proteomes" id="UP000197781">
    <property type="component" value="Chromosome"/>
</dbReference>
<dbReference type="EMBL" id="CP018145">
    <property type="protein sequence ID" value="ASJ56525.1"/>
    <property type="molecule type" value="Genomic_DNA"/>
</dbReference>
<evidence type="ECO:0000313" key="3">
    <source>
        <dbReference type="EMBL" id="ASJ56525.1"/>
    </source>
</evidence>
<dbReference type="Pfam" id="PF09648">
    <property type="entry name" value="YycI"/>
    <property type="match status" value="1"/>
</dbReference>
<dbReference type="GO" id="GO:0016020">
    <property type="term" value="C:membrane"/>
    <property type="evidence" value="ECO:0007669"/>
    <property type="project" value="InterPro"/>
</dbReference>
<proteinExistence type="predicted"/>
<keyword evidence="1" id="KW-0812">Transmembrane</keyword>
<organism evidence="3 4">
    <name type="scientific">Brevibacillus formosus</name>
    <dbReference type="NCBI Taxonomy" id="54913"/>
    <lineage>
        <taxon>Bacteria</taxon>
        <taxon>Bacillati</taxon>
        <taxon>Bacillota</taxon>
        <taxon>Bacilli</taxon>
        <taxon>Bacillales</taxon>
        <taxon>Paenibacillaceae</taxon>
        <taxon>Brevibacillus</taxon>
    </lineage>
</organism>
<sequence>MDWSRTKTILIWAFLLLDLFLLYQVYVTRISQWNDKEVAQSEKWNTELYLNQQNITLDTEVPQDTPEMSNLDAEYIGINPISLHEISGLQATVEKMALAAKLDPPMQIRGQLNPQELLRQIGPRLIYSDQYVADPYQPNQSRLLYWQVYDKMPVFVAPLEMYLNNGTLLGYRQTFFHLRKQQGERQVISGYAALRSLVDKQIISPGERIENVSLGYYGSYDADIQTLVPVWRVVHDGKWHFVNAITGALERPMVTQR</sequence>
<feature type="domain" description="Regulatory protein YycH-like" evidence="2">
    <location>
        <begin position="36"/>
        <end position="245"/>
    </location>
</feature>
<feature type="transmembrane region" description="Helical" evidence="1">
    <location>
        <begin position="9"/>
        <end position="26"/>
    </location>
</feature>
<reference evidence="3 4" key="1">
    <citation type="submission" date="2016-11" db="EMBL/GenBank/DDBJ databases">
        <authorList>
            <person name="Jaros S."/>
            <person name="Januszkiewicz K."/>
            <person name="Wedrychowicz H."/>
        </authorList>
    </citation>
    <scope>NUCLEOTIDE SEQUENCE [LARGE SCALE GENOMIC DNA]</scope>
    <source>
        <strain evidence="3 4">NF2</strain>
    </source>
</reference>
<keyword evidence="1" id="KW-0472">Membrane</keyword>